<dbReference type="SMART" id="SM00529">
    <property type="entry name" value="HTH_DTXR"/>
    <property type="match status" value="1"/>
</dbReference>
<dbReference type="Gene3D" id="2.30.30.90">
    <property type="match status" value="1"/>
</dbReference>
<comment type="caution">
    <text evidence="6">The sequence shown here is derived from an EMBL/GenBank/DDBJ whole genome shotgun (WGS) entry which is preliminary data.</text>
</comment>
<dbReference type="InterPro" id="IPR036390">
    <property type="entry name" value="WH_DNA-bd_sf"/>
</dbReference>
<evidence type="ECO:0000256" key="4">
    <source>
        <dbReference type="ARBA" id="ARBA00023163"/>
    </source>
</evidence>
<dbReference type="OrthoDB" id="2328764at2"/>
<dbReference type="EMBL" id="AZFS01000059">
    <property type="protein sequence ID" value="KRL94312.1"/>
    <property type="molecule type" value="Genomic_DNA"/>
</dbReference>
<gene>
    <name evidence="6" type="ORF">FD28_GL000460</name>
</gene>
<dbReference type="PATRIC" id="fig|1423753.3.peg.480"/>
<name>A0A0R1USC4_9LACO</name>
<dbReference type="GO" id="GO:0003677">
    <property type="term" value="F:DNA binding"/>
    <property type="evidence" value="ECO:0007669"/>
    <property type="project" value="UniProtKB-KW"/>
</dbReference>
<dbReference type="GO" id="GO:0046914">
    <property type="term" value="F:transition metal ion binding"/>
    <property type="evidence" value="ECO:0007669"/>
    <property type="project" value="InterPro"/>
</dbReference>
<proteinExistence type="inferred from homology"/>
<dbReference type="PROSITE" id="PS50944">
    <property type="entry name" value="HTH_DTXR"/>
    <property type="match status" value="1"/>
</dbReference>
<keyword evidence="3" id="KW-0238">DNA-binding</keyword>
<evidence type="ECO:0000313" key="7">
    <source>
        <dbReference type="Proteomes" id="UP000051580"/>
    </source>
</evidence>
<dbReference type="Proteomes" id="UP000051580">
    <property type="component" value="Unassembled WGS sequence"/>
</dbReference>
<dbReference type="RefSeq" id="WP_057734020.1">
    <property type="nucleotide sequence ID" value="NZ_AZFS01000059.1"/>
</dbReference>
<dbReference type="AlphaFoldDB" id="A0A0R1USC4"/>
<evidence type="ECO:0000256" key="3">
    <source>
        <dbReference type="ARBA" id="ARBA00023125"/>
    </source>
</evidence>
<dbReference type="InterPro" id="IPR001367">
    <property type="entry name" value="Fe_dep_repressor"/>
</dbReference>
<dbReference type="Pfam" id="PF02742">
    <property type="entry name" value="Fe_dep_repr_C"/>
    <property type="match status" value="1"/>
</dbReference>
<dbReference type="SUPFAM" id="SSF47979">
    <property type="entry name" value="Iron-dependent repressor protein, dimerization domain"/>
    <property type="match status" value="1"/>
</dbReference>
<feature type="domain" description="HTH dtxR-type" evidence="5">
    <location>
        <begin position="1"/>
        <end position="62"/>
    </location>
</feature>
<dbReference type="SUPFAM" id="SSF46785">
    <property type="entry name" value="Winged helix' DNA-binding domain"/>
    <property type="match status" value="1"/>
</dbReference>
<dbReference type="InterPro" id="IPR022687">
    <property type="entry name" value="HTH_DTXR"/>
</dbReference>
<comment type="similarity">
    <text evidence="1">Belongs to the DtxR/MntR family.</text>
</comment>
<dbReference type="Gene3D" id="1.10.10.10">
    <property type="entry name" value="Winged helix-like DNA-binding domain superfamily/Winged helix DNA-binding domain"/>
    <property type="match status" value="1"/>
</dbReference>
<dbReference type="PANTHER" id="PTHR33238">
    <property type="entry name" value="IRON (METAL) DEPENDENT REPRESSOR, DTXR FAMILY"/>
    <property type="match status" value="1"/>
</dbReference>
<sequence>MLNHRNTYLKIIAECSFARPRVSNKQIIHFASVTPATVTEMTRSLQNAGLVNRRRYTGVTLTAPGQRLACQLLHHYRLCETFLAQKLHLPLALVPTQAWAMADALTPETALALNDYLGNPQRSPFGGLVDPSKLLDDTPITRLSSVTAPTTVILESYLESAALVDYLQHLGLPLGVPLHVTKHDTSLSLFYLEDDQHHEMTVNDQAADYIYTKKA</sequence>
<protein>
    <submittedName>
        <fullName evidence="6">Mn-dependent transcriptional regulator</fullName>
    </submittedName>
</protein>
<keyword evidence="2" id="KW-0805">Transcription regulation</keyword>
<accession>A0A0R1USC4</accession>
<dbReference type="InterPro" id="IPR022689">
    <property type="entry name" value="Iron_dep_repressor"/>
</dbReference>
<dbReference type="GO" id="GO:0046983">
    <property type="term" value="F:protein dimerization activity"/>
    <property type="evidence" value="ECO:0007669"/>
    <property type="project" value="InterPro"/>
</dbReference>
<keyword evidence="4" id="KW-0804">Transcription</keyword>
<dbReference type="InterPro" id="IPR036421">
    <property type="entry name" value="Fe_dep_repressor_sf"/>
</dbReference>
<dbReference type="PANTHER" id="PTHR33238:SF7">
    <property type="entry name" value="IRON-DEPENDENT TRANSCRIPTIONAL REGULATOR"/>
    <property type="match status" value="1"/>
</dbReference>
<dbReference type="STRING" id="1423753.FD28_GL000460"/>
<organism evidence="6 7">
    <name type="scientific">Levilactobacillus hammesii DSM 16381</name>
    <dbReference type="NCBI Taxonomy" id="1423753"/>
    <lineage>
        <taxon>Bacteria</taxon>
        <taxon>Bacillati</taxon>
        <taxon>Bacillota</taxon>
        <taxon>Bacilli</taxon>
        <taxon>Lactobacillales</taxon>
        <taxon>Lactobacillaceae</taxon>
        <taxon>Levilactobacillus</taxon>
    </lineage>
</organism>
<evidence type="ECO:0000313" key="6">
    <source>
        <dbReference type="EMBL" id="KRL94312.1"/>
    </source>
</evidence>
<evidence type="ECO:0000259" key="5">
    <source>
        <dbReference type="PROSITE" id="PS50944"/>
    </source>
</evidence>
<dbReference type="InterPro" id="IPR050536">
    <property type="entry name" value="DtxR_MntR_Metal-Reg"/>
</dbReference>
<dbReference type="InterPro" id="IPR036388">
    <property type="entry name" value="WH-like_DNA-bd_sf"/>
</dbReference>
<evidence type="ECO:0000256" key="2">
    <source>
        <dbReference type="ARBA" id="ARBA00023015"/>
    </source>
</evidence>
<dbReference type="InterPro" id="IPR038157">
    <property type="entry name" value="FeoA_core_dom"/>
</dbReference>
<reference evidence="6 7" key="1">
    <citation type="journal article" date="2015" name="Genome Announc.">
        <title>Expanding the biotechnology potential of lactobacilli through comparative genomics of 213 strains and associated genera.</title>
        <authorList>
            <person name="Sun Z."/>
            <person name="Harris H.M."/>
            <person name="McCann A."/>
            <person name="Guo C."/>
            <person name="Argimon S."/>
            <person name="Zhang W."/>
            <person name="Yang X."/>
            <person name="Jeffery I.B."/>
            <person name="Cooney J.C."/>
            <person name="Kagawa T.F."/>
            <person name="Liu W."/>
            <person name="Song Y."/>
            <person name="Salvetti E."/>
            <person name="Wrobel A."/>
            <person name="Rasinkangas P."/>
            <person name="Parkhill J."/>
            <person name="Rea M.C."/>
            <person name="O'Sullivan O."/>
            <person name="Ritari J."/>
            <person name="Douillard F.P."/>
            <person name="Paul Ross R."/>
            <person name="Yang R."/>
            <person name="Briner A.E."/>
            <person name="Felis G.E."/>
            <person name="de Vos W.M."/>
            <person name="Barrangou R."/>
            <person name="Klaenhammer T.R."/>
            <person name="Caufield P.W."/>
            <person name="Cui Y."/>
            <person name="Zhang H."/>
            <person name="O'Toole P.W."/>
        </authorList>
    </citation>
    <scope>NUCLEOTIDE SEQUENCE [LARGE SCALE GENOMIC DNA]</scope>
    <source>
        <strain evidence="6 7">DSM 16381</strain>
    </source>
</reference>
<evidence type="ECO:0000256" key="1">
    <source>
        <dbReference type="ARBA" id="ARBA00007871"/>
    </source>
</evidence>
<dbReference type="GO" id="GO:0003700">
    <property type="term" value="F:DNA-binding transcription factor activity"/>
    <property type="evidence" value="ECO:0007669"/>
    <property type="project" value="InterPro"/>
</dbReference>
<keyword evidence="7" id="KW-1185">Reference proteome</keyword>